<keyword evidence="1" id="KW-1185">Reference proteome</keyword>
<protein>
    <submittedName>
        <fullName evidence="2">Uncharacterized protein</fullName>
    </submittedName>
</protein>
<dbReference type="AlphaFoldDB" id="A0A915CR69"/>
<dbReference type="Proteomes" id="UP000887574">
    <property type="component" value="Unplaced"/>
</dbReference>
<dbReference type="WBParaSite" id="jg11624">
    <property type="protein sequence ID" value="jg11624"/>
    <property type="gene ID" value="jg11624"/>
</dbReference>
<reference evidence="2" key="1">
    <citation type="submission" date="2022-11" db="UniProtKB">
        <authorList>
            <consortium name="WormBaseParasite"/>
        </authorList>
    </citation>
    <scope>IDENTIFICATION</scope>
</reference>
<accession>A0A915CR69</accession>
<evidence type="ECO:0000313" key="2">
    <source>
        <dbReference type="WBParaSite" id="jg11624"/>
    </source>
</evidence>
<proteinExistence type="predicted"/>
<evidence type="ECO:0000313" key="1">
    <source>
        <dbReference type="Proteomes" id="UP000887574"/>
    </source>
</evidence>
<sequence length="70" mass="8375">MNQGTFKLLLKKLQTSLSRRSLRLPICPEERLMLTIRFMWCAYGDEEATKQQIYILQLRRNVLNSPNEYL</sequence>
<name>A0A915CR69_9BILA</name>
<organism evidence="1 2">
    <name type="scientific">Ditylenchus dipsaci</name>
    <dbReference type="NCBI Taxonomy" id="166011"/>
    <lineage>
        <taxon>Eukaryota</taxon>
        <taxon>Metazoa</taxon>
        <taxon>Ecdysozoa</taxon>
        <taxon>Nematoda</taxon>
        <taxon>Chromadorea</taxon>
        <taxon>Rhabditida</taxon>
        <taxon>Tylenchina</taxon>
        <taxon>Tylenchomorpha</taxon>
        <taxon>Sphaerularioidea</taxon>
        <taxon>Anguinidae</taxon>
        <taxon>Anguininae</taxon>
        <taxon>Ditylenchus</taxon>
    </lineage>
</organism>